<evidence type="ECO:0000256" key="1">
    <source>
        <dbReference type="SAM" id="SignalP"/>
    </source>
</evidence>
<dbReference type="EMBL" id="JMIW01000001">
    <property type="protein sequence ID" value="KEO92142.1"/>
    <property type="molecule type" value="Genomic_DNA"/>
</dbReference>
<feature type="chain" id="PRO_5001699174" evidence="1">
    <location>
        <begin position="25"/>
        <end position="62"/>
    </location>
</feature>
<evidence type="ECO:0000313" key="2">
    <source>
        <dbReference type="EMBL" id="KEO92142.1"/>
    </source>
</evidence>
<dbReference type="RefSeq" id="WP_034958512.1">
    <property type="nucleotide sequence ID" value="NZ_JMIW01000001.1"/>
</dbReference>
<keyword evidence="1" id="KW-0732">Signal</keyword>
<proteinExistence type="predicted"/>
<dbReference type="Proteomes" id="UP000027647">
    <property type="component" value="Unassembled WGS sequence"/>
</dbReference>
<evidence type="ECO:0000313" key="3">
    <source>
        <dbReference type="Proteomes" id="UP000027647"/>
    </source>
</evidence>
<sequence>MRSYRLARVIAACAALLTTAPALAQFGPAYASTPPEGGQTLLDWADPPILKHTIPEEERADT</sequence>
<organism evidence="2 3">
    <name type="scientific">Erythrobacter longus</name>
    <dbReference type="NCBI Taxonomy" id="1044"/>
    <lineage>
        <taxon>Bacteria</taxon>
        <taxon>Pseudomonadati</taxon>
        <taxon>Pseudomonadota</taxon>
        <taxon>Alphaproteobacteria</taxon>
        <taxon>Sphingomonadales</taxon>
        <taxon>Erythrobacteraceae</taxon>
        <taxon>Erythrobacter/Porphyrobacter group</taxon>
        <taxon>Erythrobacter</taxon>
    </lineage>
</organism>
<reference evidence="2 3" key="1">
    <citation type="submission" date="2014-04" db="EMBL/GenBank/DDBJ databases">
        <title>A comprehensive comparison of genomes of Erythrobacter spp. strains.</title>
        <authorList>
            <person name="Zheng Q."/>
        </authorList>
    </citation>
    <scope>NUCLEOTIDE SEQUENCE [LARGE SCALE GENOMIC DNA]</scope>
    <source>
        <strain evidence="2 3">DSM 6997</strain>
    </source>
</reference>
<protein>
    <submittedName>
        <fullName evidence="2">Uncharacterized protein</fullName>
    </submittedName>
</protein>
<gene>
    <name evidence="2" type="ORF">EH31_05600</name>
</gene>
<feature type="signal peptide" evidence="1">
    <location>
        <begin position="1"/>
        <end position="24"/>
    </location>
</feature>
<keyword evidence="3" id="KW-1185">Reference proteome</keyword>
<name>A0A074N2K6_ERYLO</name>
<comment type="caution">
    <text evidence="2">The sequence shown here is derived from an EMBL/GenBank/DDBJ whole genome shotgun (WGS) entry which is preliminary data.</text>
</comment>
<dbReference type="AlphaFoldDB" id="A0A074N2K6"/>
<accession>A0A074N2K6</accession>
<dbReference type="STRING" id="1044.EH31_05600"/>